<sequence>MRKLLPIAIFIAGMFFGCSAFEEELFKENDLNNHSIEQKNRLKFNSYDSFTNAISEIGQNSNANSKSIIEKYAEKPEYFNSLKSLIDSESFERIKFRTNSENNKNLNPELYSEMVPDLVFAELLNENLEIEVENVIFKITPFGTFFSRTENYGNLIKIVDDFKISKLEDLRNTKNTNARMYFQEPSLYEDAYLLEDDVYLFDTYYDYDFDDEIIFNVPNVSISSEFYQLNNFCGVCAPVVSWALPDSEYNKFQEYSFGRKTDVGKLMEGIVGNNKGFTLNFSDNYRLKAKLYAFNYWLYQSVGVKGKMQKRGWTGFWAKHKDSRADKLVVGWDVMLFNINHPISLDLRYTQLPSKKIAKEILKFSNFDMAVASLSDARLVLGNVQLIDYNDLEKALNGTVKLSLAKLTEKVWKEAEKSFATASYEITQERIKTYRKIFPNKTKMMLSRFEAVLNNSNEINLNIDRQFRVSYNNQSGDGFYENLIIPTLGQKKMYDIEGASVYAAAQFRNQIKGIRITKEIND</sequence>
<accession>I3Z4S9</accession>
<dbReference type="AlphaFoldDB" id="I3Z4S9"/>
<organism evidence="2 3">
    <name type="scientific">Belliella baltica (strain DSM 15883 / CIP 108006 / LMG 21964 / BA134)</name>
    <dbReference type="NCBI Taxonomy" id="866536"/>
    <lineage>
        <taxon>Bacteria</taxon>
        <taxon>Pseudomonadati</taxon>
        <taxon>Bacteroidota</taxon>
        <taxon>Cytophagia</taxon>
        <taxon>Cytophagales</taxon>
        <taxon>Cyclobacteriaceae</taxon>
        <taxon>Belliella</taxon>
    </lineage>
</organism>
<keyword evidence="1" id="KW-0732">Signal</keyword>
<dbReference type="RefSeq" id="WP_014772231.1">
    <property type="nucleotide sequence ID" value="NC_018010.1"/>
</dbReference>
<dbReference type="PATRIC" id="fig|866536.3.peg.1701"/>
<dbReference type="HOGENOM" id="CLU_521442_0_0_10"/>
<proteinExistence type="predicted"/>
<dbReference type="KEGG" id="bbd:Belba_1641"/>
<dbReference type="OrthoDB" id="1110966at2"/>
<evidence type="ECO:0000256" key="1">
    <source>
        <dbReference type="SAM" id="SignalP"/>
    </source>
</evidence>
<protein>
    <submittedName>
        <fullName evidence="2">Uncharacterized protein</fullName>
    </submittedName>
</protein>
<gene>
    <name evidence="2" type="ordered locus">Belba_1641</name>
</gene>
<evidence type="ECO:0000313" key="2">
    <source>
        <dbReference type="EMBL" id="AFL84247.1"/>
    </source>
</evidence>
<feature type="signal peptide" evidence="1">
    <location>
        <begin position="1"/>
        <end position="20"/>
    </location>
</feature>
<feature type="chain" id="PRO_5003684547" evidence="1">
    <location>
        <begin position="21"/>
        <end position="522"/>
    </location>
</feature>
<keyword evidence="3" id="KW-1185">Reference proteome</keyword>
<dbReference type="eggNOG" id="ENOG50330UY">
    <property type="taxonomic scope" value="Bacteria"/>
</dbReference>
<dbReference type="Proteomes" id="UP000006050">
    <property type="component" value="Chromosome"/>
</dbReference>
<evidence type="ECO:0000313" key="3">
    <source>
        <dbReference type="Proteomes" id="UP000006050"/>
    </source>
</evidence>
<dbReference type="EMBL" id="CP003281">
    <property type="protein sequence ID" value="AFL84247.1"/>
    <property type="molecule type" value="Genomic_DNA"/>
</dbReference>
<reference evidence="3" key="1">
    <citation type="submission" date="2012-06" db="EMBL/GenBank/DDBJ databases">
        <title>The complete genome of Belliella baltica DSM 15883.</title>
        <authorList>
            <person name="Lucas S."/>
            <person name="Copeland A."/>
            <person name="Lapidus A."/>
            <person name="Goodwin L."/>
            <person name="Pitluck S."/>
            <person name="Peters L."/>
            <person name="Mikhailova N."/>
            <person name="Davenport K."/>
            <person name="Kyrpides N."/>
            <person name="Mavromatis K."/>
            <person name="Pagani I."/>
            <person name="Ivanova N."/>
            <person name="Ovchinnikova G."/>
            <person name="Zeytun A."/>
            <person name="Detter J.C."/>
            <person name="Han C."/>
            <person name="Land M."/>
            <person name="Hauser L."/>
            <person name="Markowitz V."/>
            <person name="Cheng J.-F."/>
            <person name="Hugenholtz P."/>
            <person name="Woyke T."/>
            <person name="Wu D."/>
            <person name="Tindall B."/>
            <person name="Pomrenke H."/>
            <person name="Brambilla E."/>
            <person name="Klenk H.-P."/>
            <person name="Eisen J.A."/>
        </authorList>
    </citation>
    <scope>NUCLEOTIDE SEQUENCE [LARGE SCALE GENOMIC DNA]</scope>
    <source>
        <strain evidence="3">DSM 15883 / CIP 108006 / LMG 21964 / BA134</strain>
    </source>
</reference>
<name>I3Z4S9_BELBD</name>
<dbReference type="PROSITE" id="PS51257">
    <property type="entry name" value="PROKAR_LIPOPROTEIN"/>
    <property type="match status" value="1"/>
</dbReference>
<dbReference type="STRING" id="866536.Belba_1641"/>